<proteinExistence type="predicted"/>
<gene>
    <name evidence="3" type="ORF">H9873_03740</name>
</gene>
<dbReference type="Proteomes" id="UP000824263">
    <property type="component" value="Unassembled WGS sequence"/>
</dbReference>
<feature type="compositionally biased region" description="Polar residues" evidence="1">
    <location>
        <begin position="10"/>
        <end position="20"/>
    </location>
</feature>
<dbReference type="EMBL" id="DXGF01000069">
    <property type="protein sequence ID" value="HIW83417.1"/>
    <property type="molecule type" value="Genomic_DNA"/>
</dbReference>
<feature type="domain" description="Cyclophilin-like" evidence="2">
    <location>
        <begin position="59"/>
        <end position="165"/>
    </location>
</feature>
<accession>A0A9D1R9B6</accession>
<name>A0A9D1R9B6_9FIRM</name>
<reference evidence="3" key="1">
    <citation type="journal article" date="2021" name="PeerJ">
        <title>Extensive microbial diversity within the chicken gut microbiome revealed by metagenomics and culture.</title>
        <authorList>
            <person name="Gilroy R."/>
            <person name="Ravi A."/>
            <person name="Getino M."/>
            <person name="Pursley I."/>
            <person name="Horton D.L."/>
            <person name="Alikhan N.F."/>
            <person name="Baker D."/>
            <person name="Gharbi K."/>
            <person name="Hall N."/>
            <person name="Watson M."/>
            <person name="Adriaenssens E.M."/>
            <person name="Foster-Nyarko E."/>
            <person name="Jarju S."/>
            <person name="Secka A."/>
            <person name="Antonio M."/>
            <person name="Oren A."/>
            <person name="Chaudhuri R.R."/>
            <person name="La Ragione R."/>
            <person name="Hildebrand F."/>
            <person name="Pallen M.J."/>
        </authorList>
    </citation>
    <scope>NUCLEOTIDE SEQUENCE</scope>
    <source>
        <strain evidence="3">ChiSxjej1B13-11762</strain>
    </source>
</reference>
<dbReference type="InterPro" id="IPR029000">
    <property type="entry name" value="Cyclophilin-like_dom_sf"/>
</dbReference>
<dbReference type="AlphaFoldDB" id="A0A9D1R9B6"/>
<dbReference type="Pfam" id="PF18050">
    <property type="entry name" value="Cyclophil_like2"/>
    <property type="match status" value="1"/>
</dbReference>
<feature type="compositionally biased region" description="Basic and acidic residues" evidence="1">
    <location>
        <begin position="21"/>
        <end position="40"/>
    </location>
</feature>
<comment type="caution">
    <text evidence="3">The sequence shown here is derived from an EMBL/GenBank/DDBJ whole genome shotgun (WGS) entry which is preliminary data.</text>
</comment>
<dbReference type="InterPro" id="IPR041183">
    <property type="entry name" value="Cyclophilin-like"/>
</dbReference>
<feature type="region of interest" description="Disordered" evidence="1">
    <location>
        <begin position="1"/>
        <end position="57"/>
    </location>
</feature>
<protein>
    <recommendedName>
        <fullName evidence="2">Cyclophilin-like domain-containing protein</fullName>
    </recommendedName>
</protein>
<evidence type="ECO:0000259" key="2">
    <source>
        <dbReference type="Pfam" id="PF18050"/>
    </source>
</evidence>
<evidence type="ECO:0000313" key="3">
    <source>
        <dbReference type="EMBL" id="HIW83417.1"/>
    </source>
</evidence>
<reference evidence="3" key="2">
    <citation type="submission" date="2021-04" db="EMBL/GenBank/DDBJ databases">
        <authorList>
            <person name="Gilroy R."/>
        </authorList>
    </citation>
    <scope>NUCLEOTIDE SEQUENCE</scope>
    <source>
        <strain evidence="3">ChiSxjej1B13-11762</strain>
    </source>
</reference>
<evidence type="ECO:0000256" key="1">
    <source>
        <dbReference type="SAM" id="MobiDB-lite"/>
    </source>
</evidence>
<sequence>MSISGCGDTPDTNDTASQKEAASREKAALREETGAQKEEEKDAEETEGPEAAGRQISVQFGENTVIYELNDGTAADAFYDQLPLTIEVEDYSTNEKIFYPPEELDTTDSPLAQGGAGTLAYYAPWGDVVMFYDDYSENGSLFELGQIVSGGELVSEMSGTIEIDIVE</sequence>
<evidence type="ECO:0000313" key="4">
    <source>
        <dbReference type="Proteomes" id="UP000824263"/>
    </source>
</evidence>
<dbReference type="SUPFAM" id="SSF50891">
    <property type="entry name" value="Cyclophilin-like"/>
    <property type="match status" value="1"/>
</dbReference>
<dbReference type="Gene3D" id="2.40.100.20">
    <property type="match status" value="1"/>
</dbReference>
<organism evidence="3 4">
    <name type="scientific">Candidatus Dorea gallistercoris</name>
    <dbReference type="NCBI Taxonomy" id="2838542"/>
    <lineage>
        <taxon>Bacteria</taxon>
        <taxon>Bacillati</taxon>
        <taxon>Bacillota</taxon>
        <taxon>Clostridia</taxon>
        <taxon>Lachnospirales</taxon>
        <taxon>Lachnospiraceae</taxon>
        <taxon>Dorea</taxon>
    </lineage>
</organism>